<dbReference type="RefSeq" id="WP_183486151.1">
    <property type="nucleotide sequence ID" value="NZ_JBHUOV010000001.1"/>
</dbReference>
<proteinExistence type="predicted"/>
<comment type="caution">
    <text evidence="1">The sequence shown here is derived from an EMBL/GenBank/DDBJ whole genome shotgun (WGS) entry which is preliminary data.</text>
</comment>
<dbReference type="Proteomes" id="UP001597533">
    <property type="component" value="Unassembled WGS sequence"/>
</dbReference>
<dbReference type="Pfam" id="PF19765">
    <property type="entry name" value="DUF6252"/>
    <property type="match status" value="1"/>
</dbReference>
<dbReference type="InterPro" id="IPR046219">
    <property type="entry name" value="DUF6252"/>
</dbReference>
<organism evidence="1 2">
    <name type="scientific">Lacinutrix iliipiscaria</name>
    <dbReference type="NCBI Taxonomy" id="1230532"/>
    <lineage>
        <taxon>Bacteria</taxon>
        <taxon>Pseudomonadati</taxon>
        <taxon>Bacteroidota</taxon>
        <taxon>Flavobacteriia</taxon>
        <taxon>Flavobacteriales</taxon>
        <taxon>Flavobacteriaceae</taxon>
        <taxon>Lacinutrix</taxon>
    </lineage>
</organism>
<evidence type="ECO:0000313" key="1">
    <source>
        <dbReference type="EMBL" id="MFD2822868.1"/>
    </source>
</evidence>
<name>A0ABW5WJI3_9FLAO</name>
<sequence>MRKLLICLLGVFLLHGCAEEIEFNNPSVQANKDGQFWRATNYQVDIDDGAIIIRGGYNSEAIWLLPNDDVRGTYVLGENAISEARFVDENDLEYSTRYEPDPSVQLYPADGQIIIESFDEVDGRNTVTGTFWFNAFTPDGLQKINFNEGHFYRIPFTGGLVVDPILSCDESVAASAAALETYNATDEASEEFPAVCNAYIAALMNQITSCGDETNVIQDIIDGLDCSEIVVPGECQTCTGGVIPDSEYCDNGDGTMDVTTGGSTTTVDLGGVSFEFYIEALESSGSTCN</sequence>
<reference evidence="2" key="1">
    <citation type="journal article" date="2019" name="Int. J. Syst. Evol. Microbiol.">
        <title>The Global Catalogue of Microorganisms (GCM) 10K type strain sequencing project: providing services to taxonomists for standard genome sequencing and annotation.</title>
        <authorList>
            <consortium name="The Broad Institute Genomics Platform"/>
            <consortium name="The Broad Institute Genome Sequencing Center for Infectious Disease"/>
            <person name="Wu L."/>
            <person name="Ma J."/>
        </authorList>
    </citation>
    <scope>NUCLEOTIDE SEQUENCE [LARGE SCALE GENOMIC DNA]</scope>
    <source>
        <strain evidence="2">KCTC 32141</strain>
    </source>
</reference>
<keyword evidence="2" id="KW-1185">Reference proteome</keyword>
<dbReference type="EMBL" id="JBHUOV010000001">
    <property type="protein sequence ID" value="MFD2822868.1"/>
    <property type="molecule type" value="Genomic_DNA"/>
</dbReference>
<accession>A0ABW5WJI3</accession>
<evidence type="ECO:0000313" key="2">
    <source>
        <dbReference type="Proteomes" id="UP001597533"/>
    </source>
</evidence>
<gene>
    <name evidence="1" type="ORF">ACFS5M_04245</name>
</gene>
<protein>
    <submittedName>
        <fullName evidence="1">DUF6252 family protein</fullName>
    </submittedName>
</protein>